<organism evidence="1 2">
    <name type="scientific">Acacia crassicarpa</name>
    <name type="common">northern wattle</name>
    <dbReference type="NCBI Taxonomy" id="499986"/>
    <lineage>
        <taxon>Eukaryota</taxon>
        <taxon>Viridiplantae</taxon>
        <taxon>Streptophyta</taxon>
        <taxon>Embryophyta</taxon>
        <taxon>Tracheophyta</taxon>
        <taxon>Spermatophyta</taxon>
        <taxon>Magnoliopsida</taxon>
        <taxon>eudicotyledons</taxon>
        <taxon>Gunneridae</taxon>
        <taxon>Pentapetalae</taxon>
        <taxon>rosids</taxon>
        <taxon>fabids</taxon>
        <taxon>Fabales</taxon>
        <taxon>Fabaceae</taxon>
        <taxon>Caesalpinioideae</taxon>
        <taxon>mimosoid clade</taxon>
        <taxon>Acacieae</taxon>
        <taxon>Acacia</taxon>
    </lineage>
</organism>
<protein>
    <submittedName>
        <fullName evidence="1">Uncharacterized protein</fullName>
    </submittedName>
</protein>
<gene>
    <name evidence="1" type="ORF">QN277_019702</name>
</gene>
<keyword evidence="2" id="KW-1185">Reference proteome</keyword>
<dbReference type="AlphaFoldDB" id="A0AAE1MRB1"/>
<dbReference type="Proteomes" id="UP001293593">
    <property type="component" value="Unassembled WGS sequence"/>
</dbReference>
<sequence>MRAIPPVNFQCEAFSDSQAFRVVTMKLILPPKISQKMLQLPSFKLVDKKEKTHLPFRLLSICSFKSMFL</sequence>
<evidence type="ECO:0000313" key="1">
    <source>
        <dbReference type="EMBL" id="KAK4270938.1"/>
    </source>
</evidence>
<comment type="caution">
    <text evidence="1">The sequence shown here is derived from an EMBL/GenBank/DDBJ whole genome shotgun (WGS) entry which is preliminary data.</text>
</comment>
<dbReference type="EMBL" id="JAWXYG010000005">
    <property type="protein sequence ID" value="KAK4270938.1"/>
    <property type="molecule type" value="Genomic_DNA"/>
</dbReference>
<name>A0AAE1MRB1_9FABA</name>
<proteinExistence type="predicted"/>
<reference evidence="1" key="1">
    <citation type="submission" date="2023-10" db="EMBL/GenBank/DDBJ databases">
        <title>Chromosome-level genome of the transformable northern wattle, Acacia crassicarpa.</title>
        <authorList>
            <person name="Massaro I."/>
            <person name="Sinha N.R."/>
            <person name="Poethig S."/>
            <person name="Leichty A.R."/>
        </authorList>
    </citation>
    <scope>NUCLEOTIDE SEQUENCE</scope>
    <source>
        <strain evidence="1">Acra3RX</strain>
        <tissue evidence="1">Leaf</tissue>
    </source>
</reference>
<accession>A0AAE1MRB1</accession>
<evidence type="ECO:0000313" key="2">
    <source>
        <dbReference type="Proteomes" id="UP001293593"/>
    </source>
</evidence>